<dbReference type="Proteomes" id="UP000054279">
    <property type="component" value="Unassembled WGS sequence"/>
</dbReference>
<name>A0A0C9UUS7_SPHS4</name>
<proteinExistence type="predicted"/>
<dbReference type="HOGENOM" id="CLU_2575383_0_0_1"/>
<accession>A0A0C9UUS7</accession>
<dbReference type="AlphaFoldDB" id="A0A0C9UUS7"/>
<organism evidence="2 3">
    <name type="scientific">Sphaerobolus stellatus (strain SS14)</name>
    <dbReference type="NCBI Taxonomy" id="990650"/>
    <lineage>
        <taxon>Eukaryota</taxon>
        <taxon>Fungi</taxon>
        <taxon>Dikarya</taxon>
        <taxon>Basidiomycota</taxon>
        <taxon>Agaricomycotina</taxon>
        <taxon>Agaricomycetes</taxon>
        <taxon>Phallomycetidae</taxon>
        <taxon>Geastrales</taxon>
        <taxon>Sphaerobolaceae</taxon>
        <taxon>Sphaerobolus</taxon>
    </lineage>
</organism>
<feature type="region of interest" description="Disordered" evidence="1">
    <location>
        <begin position="1"/>
        <end position="24"/>
    </location>
</feature>
<evidence type="ECO:0000313" key="2">
    <source>
        <dbReference type="EMBL" id="KIJ28895.1"/>
    </source>
</evidence>
<reference evidence="2 3" key="1">
    <citation type="submission" date="2014-06" db="EMBL/GenBank/DDBJ databases">
        <title>Evolutionary Origins and Diversification of the Mycorrhizal Mutualists.</title>
        <authorList>
            <consortium name="DOE Joint Genome Institute"/>
            <consortium name="Mycorrhizal Genomics Consortium"/>
            <person name="Kohler A."/>
            <person name="Kuo A."/>
            <person name="Nagy L.G."/>
            <person name="Floudas D."/>
            <person name="Copeland A."/>
            <person name="Barry K.W."/>
            <person name="Cichocki N."/>
            <person name="Veneault-Fourrey C."/>
            <person name="LaButti K."/>
            <person name="Lindquist E.A."/>
            <person name="Lipzen A."/>
            <person name="Lundell T."/>
            <person name="Morin E."/>
            <person name="Murat C."/>
            <person name="Riley R."/>
            <person name="Ohm R."/>
            <person name="Sun H."/>
            <person name="Tunlid A."/>
            <person name="Henrissat B."/>
            <person name="Grigoriev I.V."/>
            <person name="Hibbett D.S."/>
            <person name="Martin F."/>
        </authorList>
    </citation>
    <scope>NUCLEOTIDE SEQUENCE [LARGE SCALE GENOMIC DNA]</scope>
    <source>
        <strain evidence="2 3">SS14</strain>
    </source>
</reference>
<gene>
    <name evidence="2" type="ORF">M422DRAFT_269772</name>
</gene>
<dbReference type="EMBL" id="KN837295">
    <property type="protein sequence ID" value="KIJ28895.1"/>
    <property type="molecule type" value="Genomic_DNA"/>
</dbReference>
<evidence type="ECO:0000313" key="3">
    <source>
        <dbReference type="Proteomes" id="UP000054279"/>
    </source>
</evidence>
<sequence length="81" mass="9140">MSKPSGSLPGRSASGNSDNDEYVGRGTCSCTQKRFASSSDSKEDKKELQEERLRQINMADWYNDIVGTHNMKFMDIKLDFV</sequence>
<evidence type="ECO:0000256" key="1">
    <source>
        <dbReference type="SAM" id="MobiDB-lite"/>
    </source>
</evidence>
<protein>
    <submittedName>
        <fullName evidence="2">Uncharacterized protein</fullName>
    </submittedName>
</protein>
<keyword evidence="3" id="KW-1185">Reference proteome</keyword>